<dbReference type="GO" id="GO:0016020">
    <property type="term" value="C:membrane"/>
    <property type="evidence" value="ECO:0007669"/>
    <property type="project" value="UniProtKB-SubCell"/>
</dbReference>
<evidence type="ECO:0000256" key="3">
    <source>
        <dbReference type="ARBA" id="ARBA00022692"/>
    </source>
</evidence>
<dbReference type="Proteomes" id="UP000222542">
    <property type="component" value="Unassembled WGS sequence"/>
</dbReference>
<organism evidence="9 10">
    <name type="scientific">Capsicum annuum</name>
    <name type="common">Capsicum pepper</name>
    <dbReference type="NCBI Taxonomy" id="4072"/>
    <lineage>
        <taxon>Eukaryota</taxon>
        <taxon>Viridiplantae</taxon>
        <taxon>Streptophyta</taxon>
        <taxon>Embryophyta</taxon>
        <taxon>Tracheophyta</taxon>
        <taxon>Spermatophyta</taxon>
        <taxon>Magnoliopsida</taxon>
        <taxon>eudicotyledons</taxon>
        <taxon>Gunneridae</taxon>
        <taxon>Pentapetalae</taxon>
        <taxon>asterids</taxon>
        <taxon>lamiids</taxon>
        <taxon>Solanales</taxon>
        <taxon>Solanaceae</taxon>
        <taxon>Solanoideae</taxon>
        <taxon>Capsiceae</taxon>
        <taxon>Capsicum</taxon>
    </lineage>
</organism>
<keyword evidence="6 7" id="KW-0472">Membrane</keyword>
<dbReference type="InterPro" id="IPR002541">
    <property type="entry name" value="Cyt_c_assembly"/>
</dbReference>
<evidence type="ECO:0000256" key="4">
    <source>
        <dbReference type="ARBA" id="ARBA00022748"/>
    </source>
</evidence>
<accession>A0A2G2ZXL6</accession>
<keyword evidence="3 7" id="KW-0812">Transmembrane</keyword>
<dbReference type="Gramene" id="PHT86706">
    <property type="protein sequence ID" value="PHT86706"/>
    <property type="gene ID" value="T459_08812"/>
</dbReference>
<keyword evidence="5 7" id="KW-1133">Transmembrane helix</keyword>
<keyword evidence="10" id="KW-1185">Reference proteome</keyword>
<evidence type="ECO:0000256" key="1">
    <source>
        <dbReference type="ARBA" id="ARBA00004141"/>
    </source>
</evidence>
<reference evidence="9 10" key="1">
    <citation type="journal article" date="2014" name="Nat. Genet.">
        <title>Genome sequence of the hot pepper provides insights into the evolution of pungency in Capsicum species.</title>
        <authorList>
            <person name="Kim S."/>
            <person name="Park M."/>
            <person name="Yeom S.I."/>
            <person name="Kim Y.M."/>
            <person name="Lee J.M."/>
            <person name="Lee H.A."/>
            <person name="Seo E."/>
            <person name="Choi J."/>
            <person name="Cheong K."/>
            <person name="Kim K.T."/>
            <person name="Jung K."/>
            <person name="Lee G.W."/>
            <person name="Oh S.K."/>
            <person name="Bae C."/>
            <person name="Kim S.B."/>
            <person name="Lee H.Y."/>
            <person name="Kim S.Y."/>
            <person name="Kim M.S."/>
            <person name="Kang B.C."/>
            <person name="Jo Y.D."/>
            <person name="Yang H.B."/>
            <person name="Jeong H.J."/>
            <person name="Kang W.H."/>
            <person name="Kwon J.K."/>
            <person name="Shin C."/>
            <person name="Lim J.Y."/>
            <person name="Park J.H."/>
            <person name="Huh J.H."/>
            <person name="Kim J.S."/>
            <person name="Kim B.D."/>
            <person name="Cohen O."/>
            <person name="Paran I."/>
            <person name="Suh M.C."/>
            <person name="Lee S.B."/>
            <person name="Kim Y.K."/>
            <person name="Shin Y."/>
            <person name="Noh S.J."/>
            <person name="Park J."/>
            <person name="Seo Y.S."/>
            <person name="Kwon S.Y."/>
            <person name="Kim H.A."/>
            <person name="Park J.M."/>
            <person name="Kim H.J."/>
            <person name="Choi S.B."/>
            <person name="Bosland P.W."/>
            <person name="Reeves G."/>
            <person name="Jo S.H."/>
            <person name="Lee B.W."/>
            <person name="Cho H.T."/>
            <person name="Choi H.S."/>
            <person name="Lee M.S."/>
            <person name="Yu Y."/>
            <person name="Do Choi Y."/>
            <person name="Park B.S."/>
            <person name="van Deynze A."/>
            <person name="Ashrafi H."/>
            <person name="Hill T."/>
            <person name="Kim W.T."/>
            <person name="Pai H.S."/>
            <person name="Ahn H.K."/>
            <person name="Yeam I."/>
            <person name="Giovannoni J.J."/>
            <person name="Rose J.K."/>
            <person name="Sorensen I."/>
            <person name="Lee S.J."/>
            <person name="Kim R.W."/>
            <person name="Choi I.Y."/>
            <person name="Choi B.S."/>
            <person name="Lim J.S."/>
            <person name="Lee Y.H."/>
            <person name="Choi D."/>
        </authorList>
    </citation>
    <scope>NUCLEOTIDE SEQUENCE [LARGE SCALE GENOMIC DNA]</scope>
    <source>
        <strain evidence="10">cv. CM334</strain>
    </source>
</reference>
<dbReference type="GO" id="GO:0015232">
    <property type="term" value="F:heme transmembrane transporter activity"/>
    <property type="evidence" value="ECO:0007669"/>
    <property type="project" value="InterPro"/>
</dbReference>
<gene>
    <name evidence="9" type="ORF">T459_08812</name>
</gene>
<dbReference type="InterPro" id="IPR045062">
    <property type="entry name" value="Cyt_c_biogenesis_CcsA/CcmC"/>
</dbReference>
<dbReference type="EMBL" id="AYRZ02000003">
    <property type="protein sequence ID" value="PHT86706.1"/>
    <property type="molecule type" value="Genomic_DNA"/>
</dbReference>
<dbReference type="PRINTS" id="PR01386">
    <property type="entry name" value="CCMCBIOGNSIS"/>
</dbReference>
<protein>
    <recommendedName>
        <fullName evidence="8">Cytochrome c assembly protein domain-containing protein</fullName>
    </recommendedName>
</protein>
<dbReference type="Pfam" id="PF01578">
    <property type="entry name" value="Cytochrom_C_asm"/>
    <property type="match status" value="1"/>
</dbReference>
<reference evidence="9 10" key="2">
    <citation type="journal article" date="2017" name="Genome Biol.">
        <title>New reference genome sequences of hot pepper reveal the massive evolution of plant disease-resistance genes by retroduplication.</title>
        <authorList>
            <person name="Kim S."/>
            <person name="Park J."/>
            <person name="Yeom S.I."/>
            <person name="Kim Y.M."/>
            <person name="Seo E."/>
            <person name="Kim K.T."/>
            <person name="Kim M.S."/>
            <person name="Lee J.M."/>
            <person name="Cheong K."/>
            <person name="Shin H.S."/>
            <person name="Kim S.B."/>
            <person name="Han K."/>
            <person name="Lee J."/>
            <person name="Park M."/>
            <person name="Lee H.A."/>
            <person name="Lee H.Y."/>
            <person name="Lee Y."/>
            <person name="Oh S."/>
            <person name="Lee J.H."/>
            <person name="Choi E."/>
            <person name="Choi E."/>
            <person name="Lee S.E."/>
            <person name="Jeon J."/>
            <person name="Kim H."/>
            <person name="Choi G."/>
            <person name="Song H."/>
            <person name="Lee J."/>
            <person name="Lee S.C."/>
            <person name="Kwon J.K."/>
            <person name="Lee H.Y."/>
            <person name="Koo N."/>
            <person name="Hong Y."/>
            <person name="Kim R.W."/>
            <person name="Kang W.H."/>
            <person name="Huh J.H."/>
            <person name="Kang B.C."/>
            <person name="Yang T.J."/>
            <person name="Lee Y.H."/>
            <person name="Bennetzen J.L."/>
            <person name="Choi D."/>
        </authorList>
    </citation>
    <scope>NUCLEOTIDE SEQUENCE [LARGE SCALE GENOMIC DNA]</scope>
    <source>
        <strain evidence="10">cv. CM334</strain>
    </source>
</reference>
<feature type="domain" description="Cytochrome c assembly protein" evidence="8">
    <location>
        <begin position="1"/>
        <end position="30"/>
    </location>
</feature>
<keyword evidence="4" id="KW-0201">Cytochrome c-type biogenesis</keyword>
<evidence type="ECO:0000313" key="10">
    <source>
        <dbReference type="Proteomes" id="UP000222542"/>
    </source>
</evidence>
<feature type="transmembrane region" description="Helical" evidence="7">
    <location>
        <begin position="12"/>
        <end position="28"/>
    </location>
</feature>
<dbReference type="PANTHER" id="PTHR30071:SF1">
    <property type="entry name" value="CYTOCHROME B_B6 PROTEIN-RELATED"/>
    <property type="match status" value="1"/>
</dbReference>
<name>A0A2G2ZXL6_CAPAN</name>
<dbReference type="GO" id="GO:0017004">
    <property type="term" value="P:cytochrome complex assembly"/>
    <property type="evidence" value="ECO:0007669"/>
    <property type="project" value="UniProtKB-KW"/>
</dbReference>
<evidence type="ECO:0000256" key="5">
    <source>
        <dbReference type="ARBA" id="ARBA00022989"/>
    </source>
</evidence>
<dbReference type="AlphaFoldDB" id="A0A2G2ZXL6"/>
<evidence type="ECO:0000313" key="9">
    <source>
        <dbReference type="EMBL" id="PHT86706.1"/>
    </source>
</evidence>
<dbReference type="GO" id="GO:0020037">
    <property type="term" value="F:heme binding"/>
    <property type="evidence" value="ECO:0007669"/>
    <property type="project" value="InterPro"/>
</dbReference>
<proteinExistence type="inferred from homology"/>
<dbReference type="InterPro" id="IPR003557">
    <property type="entry name" value="Cyt_c_biogenesis_CcmC"/>
</dbReference>
<dbReference type="PANTHER" id="PTHR30071">
    <property type="entry name" value="HEME EXPORTER PROTEIN C"/>
    <property type="match status" value="1"/>
</dbReference>
<comment type="similarity">
    <text evidence="2">Belongs to the CcmC/CycZ/HelC family.</text>
</comment>
<evidence type="ECO:0000259" key="8">
    <source>
        <dbReference type="Pfam" id="PF01578"/>
    </source>
</evidence>
<evidence type="ECO:0000256" key="7">
    <source>
        <dbReference type="SAM" id="Phobius"/>
    </source>
</evidence>
<comment type="subcellular location">
    <subcellularLocation>
        <location evidence="1">Membrane</location>
        <topology evidence="1">Multi-pass membrane protein</topology>
    </subcellularLocation>
</comment>
<evidence type="ECO:0000256" key="2">
    <source>
        <dbReference type="ARBA" id="ARBA00005840"/>
    </source>
</evidence>
<comment type="caution">
    <text evidence="9">The sequence shown here is derived from an EMBL/GenBank/DDBJ whole genome shotgun (WGS) entry which is preliminary data.</text>
</comment>
<evidence type="ECO:0000256" key="6">
    <source>
        <dbReference type="ARBA" id="ARBA00023136"/>
    </source>
</evidence>
<sequence length="55" mass="6428">MWGTFWVWDDHLTSIFILFLIYLGALHFQKLSVEPDPISIHTELIDILIIKSSVN</sequence>